<evidence type="ECO:0000313" key="5">
    <source>
        <dbReference type="Proteomes" id="UP000641932"/>
    </source>
</evidence>
<evidence type="ECO:0000256" key="1">
    <source>
        <dbReference type="ARBA" id="ARBA00022801"/>
    </source>
</evidence>
<dbReference type="GO" id="GO:0016791">
    <property type="term" value="F:phosphatase activity"/>
    <property type="evidence" value="ECO:0007669"/>
    <property type="project" value="TreeGrafter"/>
</dbReference>
<dbReference type="EMBL" id="BMMS01000005">
    <property type="protein sequence ID" value="GGO84372.1"/>
    <property type="molecule type" value="Genomic_DNA"/>
</dbReference>
<keyword evidence="1" id="KW-0378">Hydrolase</keyword>
<dbReference type="RefSeq" id="WP_189130794.1">
    <property type="nucleotide sequence ID" value="NZ_BMMS01000005.1"/>
</dbReference>
<dbReference type="PANTHER" id="PTHR43156:SF2">
    <property type="entry name" value="STAGE II SPORULATION PROTEIN E"/>
    <property type="match status" value="1"/>
</dbReference>
<dbReference type="InterPro" id="IPR035965">
    <property type="entry name" value="PAS-like_dom_sf"/>
</dbReference>
<dbReference type="AlphaFoldDB" id="A0A917ZLS2"/>
<gene>
    <name evidence="4" type="ORF">GCM10012280_15700</name>
</gene>
<organism evidence="4 5">
    <name type="scientific">Wenjunlia tyrosinilytica</name>
    <dbReference type="NCBI Taxonomy" id="1544741"/>
    <lineage>
        <taxon>Bacteria</taxon>
        <taxon>Bacillati</taxon>
        <taxon>Actinomycetota</taxon>
        <taxon>Actinomycetes</taxon>
        <taxon>Kitasatosporales</taxon>
        <taxon>Streptomycetaceae</taxon>
        <taxon>Wenjunlia</taxon>
    </lineage>
</organism>
<evidence type="ECO:0000259" key="3">
    <source>
        <dbReference type="SMART" id="SM00331"/>
    </source>
</evidence>
<dbReference type="Gene3D" id="3.30.450.40">
    <property type="match status" value="1"/>
</dbReference>
<accession>A0A917ZLS2</accession>
<dbReference type="SUPFAM" id="SSF55781">
    <property type="entry name" value="GAF domain-like"/>
    <property type="match status" value="1"/>
</dbReference>
<evidence type="ECO:0000313" key="4">
    <source>
        <dbReference type="EMBL" id="GGO84372.1"/>
    </source>
</evidence>
<dbReference type="SUPFAM" id="SSF55785">
    <property type="entry name" value="PYP-like sensor domain (PAS domain)"/>
    <property type="match status" value="1"/>
</dbReference>
<dbReference type="InterPro" id="IPR029016">
    <property type="entry name" value="GAF-like_dom_sf"/>
</dbReference>
<reference evidence="4" key="1">
    <citation type="journal article" date="2014" name="Int. J. Syst. Evol. Microbiol.">
        <title>Complete genome sequence of Corynebacterium casei LMG S-19264T (=DSM 44701T), isolated from a smear-ripened cheese.</title>
        <authorList>
            <consortium name="US DOE Joint Genome Institute (JGI-PGF)"/>
            <person name="Walter F."/>
            <person name="Albersmeier A."/>
            <person name="Kalinowski J."/>
            <person name="Ruckert C."/>
        </authorList>
    </citation>
    <scope>NUCLEOTIDE SEQUENCE</scope>
    <source>
        <strain evidence="4">CGMCC 4.7201</strain>
    </source>
</reference>
<dbReference type="SMART" id="SM00331">
    <property type="entry name" value="PP2C_SIG"/>
    <property type="match status" value="1"/>
</dbReference>
<dbReference type="InterPro" id="IPR000014">
    <property type="entry name" value="PAS"/>
</dbReference>
<dbReference type="Pfam" id="PF07228">
    <property type="entry name" value="SpoIIE"/>
    <property type="match status" value="1"/>
</dbReference>
<feature type="domain" description="PPM-type phosphatase" evidence="3">
    <location>
        <begin position="446"/>
        <end position="662"/>
    </location>
</feature>
<reference evidence="4" key="2">
    <citation type="submission" date="2020-09" db="EMBL/GenBank/DDBJ databases">
        <authorList>
            <person name="Sun Q."/>
            <person name="Zhou Y."/>
        </authorList>
    </citation>
    <scope>NUCLEOTIDE SEQUENCE</scope>
    <source>
        <strain evidence="4">CGMCC 4.7201</strain>
    </source>
</reference>
<name>A0A917ZLS2_9ACTN</name>
<protein>
    <recommendedName>
        <fullName evidence="3">PPM-type phosphatase domain-containing protein</fullName>
    </recommendedName>
</protein>
<dbReference type="Gene3D" id="3.60.40.10">
    <property type="entry name" value="PPM-type phosphatase domain"/>
    <property type="match status" value="1"/>
</dbReference>
<keyword evidence="5" id="KW-1185">Reference proteome</keyword>
<dbReference type="InterPro" id="IPR036457">
    <property type="entry name" value="PPM-type-like_dom_sf"/>
</dbReference>
<dbReference type="InterPro" id="IPR001932">
    <property type="entry name" value="PPM-type_phosphatase-like_dom"/>
</dbReference>
<dbReference type="InterPro" id="IPR003018">
    <property type="entry name" value="GAF"/>
</dbReference>
<comment type="caution">
    <text evidence="4">The sequence shown here is derived from an EMBL/GenBank/DDBJ whole genome shotgun (WGS) entry which is preliminary data.</text>
</comment>
<dbReference type="Proteomes" id="UP000641932">
    <property type="component" value="Unassembled WGS sequence"/>
</dbReference>
<feature type="region of interest" description="Disordered" evidence="2">
    <location>
        <begin position="1"/>
        <end position="22"/>
    </location>
</feature>
<dbReference type="Pfam" id="PF13185">
    <property type="entry name" value="GAF_2"/>
    <property type="match status" value="1"/>
</dbReference>
<dbReference type="SUPFAM" id="SSF81606">
    <property type="entry name" value="PP2C-like"/>
    <property type="match status" value="1"/>
</dbReference>
<sequence length="668" mass="71958">MTSTGPYGNAEGPPTDSAAQSDSAAAVLSLDGRVRALNERMAAALGVRVHESEGRLFGDLMASDFQRTTAEFLVHAARESSDPSTMRVLEFPGAHGTPLACLVEATRITPPGQEAFVQVREVDLHGRLGMMLVAFRLVAKLADVALWVYADKERRLEWLGGSFTLTALAPAAEFSLKEILRRIHPEDIAAVRAVIRSSEGQSDWTPFRFLTDRDAWHQLAVQTHRARLGLDGPERLVGVVRDDTERIARQKSLMDQLRIERERGEQIAEISSALIGATTEGELRQVVLDRVAAAFGGTGTLLAFTDHDRLRVSSGPGIDPRLAAAMDGMPLNAERPLTYAIRTGEPQFIADRAEYAVRWPRAQEILTLTDAAAYSMIPFGIGGRPLGGWVVAYKNEHRPSSDERALIRTLGQLTGQALERLKLQQARIELAAALQRNMLPPPLDVIPGLQVAARYQPARHGLDIGGDWYDAFPLPDGTVALVIGDAEGHDVDAAAFMGQVRSAIRAFASHEPAPGTVLSRTNELLLAMGAPTFASCTILRFDPRDATVTGACAGHVPLLWTRADGSHGDFEIHGGPVLGVLHGAHYPDETFSLERDTTLLLVTDGVLEGPDRSLDDGLEMAAALAAQAQREGLDPERTADRVLGAAISIGHVDDAAVLVARRSPAAVS</sequence>
<dbReference type="InterPro" id="IPR052016">
    <property type="entry name" value="Bact_Sigma-Reg"/>
</dbReference>
<dbReference type="PANTHER" id="PTHR43156">
    <property type="entry name" value="STAGE II SPORULATION PROTEIN E-RELATED"/>
    <property type="match status" value="1"/>
</dbReference>
<evidence type="ECO:0000256" key="2">
    <source>
        <dbReference type="SAM" id="MobiDB-lite"/>
    </source>
</evidence>
<dbReference type="CDD" id="cd00130">
    <property type="entry name" value="PAS"/>
    <property type="match status" value="1"/>
</dbReference>
<proteinExistence type="predicted"/>